<sequence length="61" mass="6835">MSKPLALLFAVVGTLLLASISLFIALREPWMVLLFTFISLGFIGYGFAMKAKMRRKNKPSE</sequence>
<dbReference type="InterPro" id="IPR035211">
    <property type="entry name" value="DUF5325"/>
</dbReference>
<evidence type="ECO:0000313" key="3">
    <source>
        <dbReference type="Proteomes" id="UP000078454"/>
    </source>
</evidence>
<evidence type="ECO:0000256" key="1">
    <source>
        <dbReference type="SAM" id="Phobius"/>
    </source>
</evidence>
<proteinExistence type="predicted"/>
<gene>
    <name evidence="2" type="ORF">A8708_04070</name>
</gene>
<protein>
    <submittedName>
        <fullName evidence="2">Uncharacterized protein</fullName>
    </submittedName>
</protein>
<comment type="caution">
    <text evidence="2">The sequence shown here is derived from an EMBL/GenBank/DDBJ whole genome shotgun (WGS) entry which is preliminary data.</text>
</comment>
<dbReference type="Pfam" id="PF17259">
    <property type="entry name" value="DUF5325"/>
    <property type="match status" value="1"/>
</dbReference>
<dbReference type="Proteomes" id="UP000078454">
    <property type="component" value="Unassembled WGS sequence"/>
</dbReference>
<keyword evidence="3" id="KW-1185">Reference proteome</keyword>
<dbReference type="AlphaFoldDB" id="A0A198A1J0"/>
<feature type="transmembrane region" description="Helical" evidence="1">
    <location>
        <begin position="30"/>
        <end position="48"/>
    </location>
</feature>
<dbReference type="RefSeq" id="WP_068668157.1">
    <property type="nucleotide sequence ID" value="NZ_LYPB01000083.1"/>
</dbReference>
<evidence type="ECO:0000313" key="2">
    <source>
        <dbReference type="EMBL" id="OAS15339.1"/>
    </source>
</evidence>
<keyword evidence="1" id="KW-1133">Transmembrane helix</keyword>
<keyword evidence="1" id="KW-0472">Membrane</keyword>
<dbReference type="EMBL" id="LYPB01000083">
    <property type="protein sequence ID" value="OAS15339.1"/>
    <property type="molecule type" value="Genomic_DNA"/>
</dbReference>
<keyword evidence="1" id="KW-0812">Transmembrane</keyword>
<reference evidence="2 3" key="1">
    <citation type="submission" date="2016-05" db="EMBL/GenBank/DDBJ databases">
        <title>Paenibacillus sp. 1ZS3-15 nov., isolated from the rhizosphere soil.</title>
        <authorList>
            <person name="Zhang X.X."/>
            <person name="Zhang J."/>
        </authorList>
    </citation>
    <scope>NUCLEOTIDE SEQUENCE [LARGE SCALE GENOMIC DNA]</scope>
    <source>
        <strain evidence="2 3">1ZS3-15</strain>
    </source>
</reference>
<name>A0A198A1J0_9BACL</name>
<organism evidence="2 3">
    <name type="scientific">Paenibacillus oryzisoli</name>
    <dbReference type="NCBI Taxonomy" id="1850517"/>
    <lineage>
        <taxon>Bacteria</taxon>
        <taxon>Bacillati</taxon>
        <taxon>Bacillota</taxon>
        <taxon>Bacilli</taxon>
        <taxon>Bacillales</taxon>
        <taxon>Paenibacillaceae</taxon>
        <taxon>Paenibacillus</taxon>
    </lineage>
</organism>
<dbReference type="OrthoDB" id="2628998at2"/>
<accession>A0A198A1J0</accession>